<dbReference type="PATRIC" id="fig|927704.6.peg.1217"/>
<feature type="region of interest" description="Disordered" evidence="1">
    <location>
        <begin position="55"/>
        <end position="76"/>
    </location>
</feature>
<protein>
    <submittedName>
        <fullName evidence="2">Uncharacterized protein</fullName>
    </submittedName>
</protein>
<dbReference type="RefSeq" id="WP_014424327.1">
    <property type="nucleotide sequence ID" value="NC_017068.1"/>
</dbReference>
<reference evidence="2 3" key="1">
    <citation type="submission" date="2011-10" db="EMBL/GenBank/DDBJ databases">
        <title>Whole genome sequence of Selenomonas ruminantium subsp. lactilytica TAM6421.</title>
        <authorList>
            <person name="Oguchi A."/>
            <person name="Ankai A."/>
            <person name="Kaneko J."/>
            <person name="Yamada-Narita S."/>
            <person name="Fukui S."/>
            <person name="Takahashi M."/>
            <person name="Onodera T."/>
            <person name="Kojima S."/>
            <person name="Fushimi T."/>
            <person name="Abe N."/>
            <person name="Kamio Y."/>
            <person name="Yamazaki S."/>
            <person name="Fujita N."/>
        </authorList>
    </citation>
    <scope>NUCLEOTIDE SEQUENCE [LARGE SCALE GENOMIC DNA]</scope>
    <source>
        <strain evidence="3">NBRC 103574 / TAM6421</strain>
    </source>
</reference>
<dbReference type="KEGG" id="sri:SELR_11820"/>
<dbReference type="HOGENOM" id="CLU_1668187_0_0_9"/>
<accession>I0GQ53</accession>
<evidence type="ECO:0000256" key="1">
    <source>
        <dbReference type="SAM" id="MobiDB-lite"/>
    </source>
</evidence>
<gene>
    <name evidence="2" type="ordered locus">SELR_11820</name>
</gene>
<dbReference type="AlphaFoldDB" id="I0GQ53"/>
<dbReference type="OrthoDB" id="2004219at2"/>
<sequence>MEYVCSRRCLYADIAESSPEGAGCLCQAANWISTHNFLLHEAASARQNQDAMKKANDQMSRVMQTASRIMHGRKVSPADEKELMEFNKDLYAMAKSAAALEEHRRKREEEREDEKISADNDRAREYDSEPKDYSVEETPMPKMATEMTVDFGGRNARD</sequence>
<name>I0GQ53_SELRL</name>
<feature type="compositionally biased region" description="Basic and acidic residues" evidence="1">
    <location>
        <begin position="100"/>
        <end position="134"/>
    </location>
</feature>
<dbReference type="EMBL" id="AP012292">
    <property type="protein sequence ID" value="BAL82890.1"/>
    <property type="molecule type" value="Genomic_DNA"/>
</dbReference>
<dbReference type="Proteomes" id="UP000007887">
    <property type="component" value="Chromosome"/>
</dbReference>
<feature type="region of interest" description="Disordered" evidence="1">
    <location>
        <begin position="98"/>
        <end position="158"/>
    </location>
</feature>
<evidence type="ECO:0000313" key="3">
    <source>
        <dbReference type="Proteomes" id="UP000007887"/>
    </source>
</evidence>
<evidence type="ECO:0000313" key="2">
    <source>
        <dbReference type="EMBL" id="BAL82890.1"/>
    </source>
</evidence>
<feature type="compositionally biased region" description="Polar residues" evidence="1">
    <location>
        <begin position="57"/>
        <end position="67"/>
    </location>
</feature>
<proteinExistence type="predicted"/>
<organism evidence="2 3">
    <name type="scientific">Selenomonas ruminantium subsp. lactilytica (strain NBRC 103574 / TAM6421)</name>
    <dbReference type="NCBI Taxonomy" id="927704"/>
    <lineage>
        <taxon>Bacteria</taxon>
        <taxon>Bacillati</taxon>
        <taxon>Bacillota</taxon>
        <taxon>Negativicutes</taxon>
        <taxon>Selenomonadales</taxon>
        <taxon>Selenomonadaceae</taxon>
        <taxon>Selenomonas</taxon>
    </lineage>
</organism>